<feature type="domain" description="Tryptophan synthase beta chain-like PALP" evidence="13">
    <location>
        <begin position="55"/>
        <end position="380"/>
    </location>
</feature>
<dbReference type="EC" id="4.2.1.20" evidence="12"/>
<dbReference type="EMBL" id="LYPA01000064">
    <property type="protein sequence ID" value="OBR64819.1"/>
    <property type="molecule type" value="Genomic_DNA"/>
</dbReference>
<keyword evidence="9 12" id="KW-0057">Aromatic amino acid biosynthesis</keyword>
<dbReference type="HAMAP" id="MF_00133">
    <property type="entry name" value="Trp_synth_beta"/>
    <property type="match status" value="1"/>
</dbReference>
<keyword evidence="8 12" id="KW-0663">Pyridoxal phosphate</keyword>
<dbReference type="Gene3D" id="3.40.50.1100">
    <property type="match status" value="2"/>
</dbReference>
<keyword evidence="7 12" id="KW-0822">Tryptophan biosynthesis</keyword>
<comment type="subunit">
    <text evidence="5 12">Tetramer of two alpha and two beta chains.</text>
</comment>
<dbReference type="PANTHER" id="PTHR48077:SF3">
    <property type="entry name" value="TRYPTOPHAN SYNTHASE"/>
    <property type="match status" value="1"/>
</dbReference>
<dbReference type="CDD" id="cd06446">
    <property type="entry name" value="Trp-synth_B"/>
    <property type="match status" value="1"/>
</dbReference>
<name>A0A1A5YGV7_9BACL</name>
<evidence type="ECO:0000256" key="7">
    <source>
        <dbReference type="ARBA" id="ARBA00022822"/>
    </source>
</evidence>
<organism evidence="14 15">
    <name type="scientific">Paenibacillus oryzae</name>
    <dbReference type="NCBI Taxonomy" id="1844972"/>
    <lineage>
        <taxon>Bacteria</taxon>
        <taxon>Bacillati</taxon>
        <taxon>Bacillota</taxon>
        <taxon>Bacilli</taxon>
        <taxon>Bacillales</taxon>
        <taxon>Paenibacillaceae</taxon>
        <taxon>Paenibacillus</taxon>
    </lineage>
</organism>
<dbReference type="STRING" id="1844972.A7K91_04335"/>
<protein>
    <recommendedName>
        <fullName evidence="12">Tryptophan synthase beta chain</fullName>
        <ecNumber evidence="12">4.2.1.20</ecNumber>
    </recommendedName>
</protein>
<evidence type="ECO:0000313" key="15">
    <source>
        <dbReference type="Proteomes" id="UP000092024"/>
    </source>
</evidence>
<dbReference type="FunFam" id="3.40.50.1100:FF:000001">
    <property type="entry name" value="Tryptophan synthase beta chain"/>
    <property type="match status" value="1"/>
</dbReference>
<evidence type="ECO:0000256" key="8">
    <source>
        <dbReference type="ARBA" id="ARBA00022898"/>
    </source>
</evidence>
<dbReference type="UniPathway" id="UPA00035">
    <property type="reaction ID" value="UER00044"/>
</dbReference>
<keyword evidence="15" id="KW-1185">Reference proteome</keyword>
<evidence type="ECO:0000256" key="12">
    <source>
        <dbReference type="HAMAP-Rule" id="MF_00133"/>
    </source>
</evidence>
<dbReference type="PIRSF" id="PIRSF001413">
    <property type="entry name" value="Trp_syn_beta"/>
    <property type="match status" value="1"/>
</dbReference>
<evidence type="ECO:0000256" key="9">
    <source>
        <dbReference type="ARBA" id="ARBA00023141"/>
    </source>
</evidence>
<dbReference type="RefSeq" id="WP_068683891.1">
    <property type="nucleotide sequence ID" value="NZ_LYPA01000064.1"/>
</dbReference>
<dbReference type="InterPro" id="IPR006653">
    <property type="entry name" value="Trp_synth_b_CS"/>
</dbReference>
<dbReference type="GO" id="GO:0005737">
    <property type="term" value="C:cytoplasm"/>
    <property type="evidence" value="ECO:0007669"/>
    <property type="project" value="TreeGrafter"/>
</dbReference>
<dbReference type="Proteomes" id="UP000092024">
    <property type="component" value="Unassembled WGS sequence"/>
</dbReference>
<evidence type="ECO:0000256" key="10">
    <source>
        <dbReference type="ARBA" id="ARBA00023239"/>
    </source>
</evidence>
<dbReference type="InterPro" id="IPR036052">
    <property type="entry name" value="TrpB-like_PALP_sf"/>
</dbReference>
<dbReference type="Pfam" id="PF00291">
    <property type="entry name" value="PALP"/>
    <property type="match status" value="1"/>
</dbReference>
<dbReference type="AlphaFoldDB" id="A0A1A5YGV7"/>
<evidence type="ECO:0000256" key="3">
    <source>
        <dbReference type="ARBA" id="ARBA00004733"/>
    </source>
</evidence>
<gene>
    <name evidence="12" type="primary">trpB</name>
    <name evidence="14" type="ORF">A7K91_04335</name>
</gene>
<accession>A0A1A5YGV7</accession>
<keyword evidence="10 12" id="KW-0456">Lyase</keyword>
<comment type="pathway">
    <text evidence="3 12">Amino-acid biosynthesis; L-tryptophan biosynthesis; L-tryptophan from chorismate: step 5/5.</text>
</comment>
<comment type="caution">
    <text evidence="14">The sequence shown here is derived from an EMBL/GenBank/DDBJ whole genome shotgun (WGS) entry which is preliminary data.</text>
</comment>
<dbReference type="PROSITE" id="PS00168">
    <property type="entry name" value="TRP_SYNTHASE_BETA"/>
    <property type="match status" value="1"/>
</dbReference>
<dbReference type="FunFam" id="3.40.50.1100:FF:000004">
    <property type="entry name" value="Tryptophan synthase beta chain"/>
    <property type="match status" value="1"/>
</dbReference>
<reference evidence="14 15" key="1">
    <citation type="submission" date="2016-05" db="EMBL/GenBank/DDBJ databases">
        <title>Paenibacillus oryzae. sp. nov., isolated from the rice root.</title>
        <authorList>
            <person name="Zhang J."/>
            <person name="Zhang X."/>
        </authorList>
    </citation>
    <scope>NUCLEOTIDE SEQUENCE [LARGE SCALE GENOMIC DNA]</scope>
    <source>
        <strain evidence="14 15">1DrF-4</strain>
    </source>
</reference>
<evidence type="ECO:0000313" key="14">
    <source>
        <dbReference type="EMBL" id="OBR64819.1"/>
    </source>
</evidence>
<comment type="similarity">
    <text evidence="4 12">Belongs to the TrpB family.</text>
</comment>
<dbReference type="PANTHER" id="PTHR48077">
    <property type="entry name" value="TRYPTOPHAN SYNTHASE-RELATED"/>
    <property type="match status" value="1"/>
</dbReference>
<evidence type="ECO:0000256" key="2">
    <source>
        <dbReference type="ARBA" id="ARBA00002786"/>
    </source>
</evidence>
<dbReference type="InterPro" id="IPR001926">
    <property type="entry name" value="TrpB-like_PALP"/>
</dbReference>
<comment type="function">
    <text evidence="2 12">The beta subunit is responsible for the synthesis of L-tryptophan from indole and L-serine.</text>
</comment>
<dbReference type="InterPro" id="IPR006654">
    <property type="entry name" value="Trp_synth_beta"/>
</dbReference>
<evidence type="ECO:0000256" key="1">
    <source>
        <dbReference type="ARBA" id="ARBA00001933"/>
    </source>
</evidence>
<evidence type="ECO:0000256" key="5">
    <source>
        <dbReference type="ARBA" id="ARBA00011270"/>
    </source>
</evidence>
<evidence type="ECO:0000256" key="11">
    <source>
        <dbReference type="ARBA" id="ARBA00049047"/>
    </source>
</evidence>
<sequence>MTQIPDSSGRFGKFGGRYVPETLMNALLELEEAYTHYSKDESFQAEVKELLYRYSGRPTSLYYARRLTEHLGGAKVYLKREDLNHTGAHKINNTIGQGVLAKRMGKTKIIAETGAGQHGVASATIAALLGLECKVFMGEEDMKRQQLNVFRMNLLGSEVVPVTSGTRTLKDACNETLRYWVSHVTDTYYILGSVTGPHPYPMMVRDFQRIIGDEARSQMLAAEGRLPDYVVAAVGGGSNAMGIFYPFVEDEGVRLLGVEAAGRGVDTNEHAATMTKGRHGVFQGSLSYVLQDNHGQVLPAHSISAGLDYPGIGPEHAYLKDSGRAEYVPITDAEALEALQLLSRTEGIIPALESAHAIAQTLKLAPTLDKDQIVVVNLSGRGDKDVEAIMGYLGGAEHESH</sequence>
<comment type="catalytic activity">
    <reaction evidence="11 12">
        <text>(1S,2R)-1-C-(indol-3-yl)glycerol 3-phosphate + L-serine = D-glyceraldehyde 3-phosphate + L-tryptophan + H2O</text>
        <dbReference type="Rhea" id="RHEA:10532"/>
        <dbReference type="ChEBI" id="CHEBI:15377"/>
        <dbReference type="ChEBI" id="CHEBI:33384"/>
        <dbReference type="ChEBI" id="CHEBI:57912"/>
        <dbReference type="ChEBI" id="CHEBI:58866"/>
        <dbReference type="ChEBI" id="CHEBI:59776"/>
        <dbReference type="EC" id="4.2.1.20"/>
    </reaction>
</comment>
<dbReference type="NCBIfam" id="TIGR00263">
    <property type="entry name" value="trpB"/>
    <property type="match status" value="1"/>
</dbReference>
<proteinExistence type="inferred from homology"/>
<comment type="cofactor">
    <cofactor evidence="1 12">
        <name>pyridoxal 5'-phosphate</name>
        <dbReference type="ChEBI" id="CHEBI:597326"/>
    </cofactor>
</comment>
<dbReference type="GO" id="GO:0004834">
    <property type="term" value="F:tryptophan synthase activity"/>
    <property type="evidence" value="ECO:0007669"/>
    <property type="project" value="UniProtKB-UniRule"/>
</dbReference>
<keyword evidence="6 12" id="KW-0028">Amino-acid biosynthesis</keyword>
<dbReference type="SUPFAM" id="SSF53686">
    <property type="entry name" value="Tryptophan synthase beta subunit-like PLP-dependent enzymes"/>
    <property type="match status" value="1"/>
</dbReference>
<evidence type="ECO:0000256" key="6">
    <source>
        <dbReference type="ARBA" id="ARBA00022605"/>
    </source>
</evidence>
<evidence type="ECO:0000256" key="4">
    <source>
        <dbReference type="ARBA" id="ARBA00009982"/>
    </source>
</evidence>
<dbReference type="InterPro" id="IPR023026">
    <property type="entry name" value="Trp_synth_beta/beta-like"/>
</dbReference>
<evidence type="ECO:0000259" key="13">
    <source>
        <dbReference type="Pfam" id="PF00291"/>
    </source>
</evidence>
<feature type="modified residue" description="N6-(pyridoxal phosphate)lysine" evidence="12">
    <location>
        <position position="90"/>
    </location>
</feature>